<dbReference type="InterPro" id="IPR027372">
    <property type="entry name" value="Phytase-like_dom"/>
</dbReference>
<evidence type="ECO:0000313" key="3">
    <source>
        <dbReference type="EMBL" id="KAB7738718.1"/>
    </source>
</evidence>
<comment type="caution">
    <text evidence="3">The sequence shown here is derived from an EMBL/GenBank/DDBJ whole genome shotgun (WGS) entry which is preliminary data.</text>
</comment>
<protein>
    <recommendedName>
        <fullName evidence="2">Phytase-like domain-containing protein</fullName>
    </recommendedName>
</protein>
<evidence type="ECO:0000313" key="4">
    <source>
        <dbReference type="Proteomes" id="UP000468901"/>
    </source>
</evidence>
<gene>
    <name evidence="3" type="ORF">F2P47_15770</name>
</gene>
<name>A0A6N6VEW3_9HYPH</name>
<dbReference type="Proteomes" id="UP000468901">
    <property type="component" value="Unassembled WGS sequence"/>
</dbReference>
<feature type="region of interest" description="Disordered" evidence="1">
    <location>
        <begin position="378"/>
        <end position="402"/>
    </location>
</feature>
<dbReference type="PIRSF" id="PIRSF031900">
    <property type="entry name" value="UCP031900"/>
    <property type="match status" value="1"/>
</dbReference>
<evidence type="ECO:0000259" key="2">
    <source>
        <dbReference type="Pfam" id="PF13449"/>
    </source>
</evidence>
<feature type="domain" description="Phytase-like" evidence="2">
    <location>
        <begin position="100"/>
        <end position="358"/>
    </location>
</feature>
<dbReference type="AlphaFoldDB" id="A0A6N6VEW3"/>
<reference evidence="3 4" key="1">
    <citation type="submission" date="2019-09" db="EMBL/GenBank/DDBJ databases">
        <title>Parvibaculum sedimenti sp. nov., isolated from sediment.</title>
        <authorList>
            <person name="Wang Y."/>
        </authorList>
    </citation>
    <scope>NUCLEOTIDE SEQUENCE [LARGE SCALE GENOMIC DNA]</scope>
    <source>
        <strain evidence="3 4">HXT-9</strain>
    </source>
</reference>
<sequence>MMRGAFGQPWGPRRGGCEGCGTMQWPKRILRDGAARRSFAALLVTAAFFSPQVLSPAWAQPTPIDLSTHPVHWNPESRSDTEAGELEWAGEIELSSTHKRFGGWSGLAISADGSTLLAISDEATWLTGQLLYDEKGRLSGMGDAKIAPLLGSDGKPLTGKYLADAEGLTVDGPDPLKANAYVSFERQHRVLRYNLGKDGFEAKAEQIISERQLGKLNTNAGLEALTILKQKPGIKETRLLLVSENSRDPRGNVRAFIAEGNKLKRLSFRLHDPYHPTDVARLPNGDFLLLERRFSLLAGAGMQLRLIREDAVRPGAVADGNVLLDVGQRRSIDNMEGLAVRQDEKGNVWIYAISDDNFNPLQRTLLVMFRLKPETLTPPHSLGKDGSLGAKTLSAPTESKPK</sequence>
<keyword evidence="4" id="KW-1185">Reference proteome</keyword>
<dbReference type="EMBL" id="WESC01000017">
    <property type="protein sequence ID" value="KAB7738718.1"/>
    <property type="molecule type" value="Genomic_DNA"/>
</dbReference>
<proteinExistence type="predicted"/>
<dbReference type="Pfam" id="PF13449">
    <property type="entry name" value="Phytase-like"/>
    <property type="match status" value="1"/>
</dbReference>
<evidence type="ECO:0000256" key="1">
    <source>
        <dbReference type="SAM" id="MobiDB-lite"/>
    </source>
</evidence>
<organism evidence="3 4">
    <name type="scientific">Parvibaculum sedimenti</name>
    <dbReference type="NCBI Taxonomy" id="2608632"/>
    <lineage>
        <taxon>Bacteria</taxon>
        <taxon>Pseudomonadati</taxon>
        <taxon>Pseudomonadota</taxon>
        <taxon>Alphaproteobacteria</taxon>
        <taxon>Hyphomicrobiales</taxon>
        <taxon>Parvibaculaceae</taxon>
        <taxon>Parvibaculum</taxon>
    </lineage>
</organism>
<dbReference type="InterPro" id="IPR014567">
    <property type="entry name" value="UCP031900"/>
</dbReference>
<accession>A0A6N6VEW3</accession>